<gene>
    <name evidence="1" type="ORF">TRITD_7Av1G269200</name>
</gene>
<dbReference type="AlphaFoldDB" id="A0A9R0ZNL1"/>
<evidence type="ECO:0008006" key="3">
    <source>
        <dbReference type="Google" id="ProtNLM"/>
    </source>
</evidence>
<name>A0A9R0ZNL1_TRITD</name>
<dbReference type="Gene3D" id="2.60.210.10">
    <property type="entry name" value="Apoptosis, Tumor Necrosis Factor Receptor Associated Protein 2, Chain A"/>
    <property type="match status" value="1"/>
</dbReference>
<protein>
    <recommendedName>
        <fullName evidence="3">MATH domain-containing protein</fullName>
    </recommendedName>
</protein>
<evidence type="ECO:0000313" key="2">
    <source>
        <dbReference type="Proteomes" id="UP000324705"/>
    </source>
</evidence>
<dbReference type="InterPro" id="IPR008974">
    <property type="entry name" value="TRAF-like"/>
</dbReference>
<dbReference type="CDD" id="cd00121">
    <property type="entry name" value="MATH"/>
    <property type="match status" value="1"/>
</dbReference>
<dbReference type="InterPro" id="IPR002083">
    <property type="entry name" value="MATH/TRAF_dom"/>
</dbReference>
<accession>A0A9R0ZNL1</accession>
<dbReference type="EMBL" id="LT934123">
    <property type="protein sequence ID" value="VAI81214.1"/>
    <property type="molecule type" value="Genomic_DNA"/>
</dbReference>
<dbReference type="Gramene" id="TRITD7Av1G269200.1">
    <property type="protein sequence ID" value="TRITD7Av1G269200.1"/>
    <property type="gene ID" value="TRITD7Av1G269200"/>
</dbReference>
<dbReference type="PANTHER" id="PTHR26379:SF453">
    <property type="entry name" value="MATH DOMAIN-CONTAINING PROTEIN"/>
    <property type="match status" value="1"/>
</dbReference>
<dbReference type="OMA" id="ECAYSTH"/>
<dbReference type="Proteomes" id="UP000324705">
    <property type="component" value="Chromosome 7A"/>
</dbReference>
<dbReference type="GO" id="GO:0016567">
    <property type="term" value="P:protein ubiquitination"/>
    <property type="evidence" value="ECO:0007669"/>
    <property type="project" value="InterPro"/>
</dbReference>
<dbReference type="InterPro" id="IPR045005">
    <property type="entry name" value="BPM1-6"/>
</dbReference>
<evidence type="ECO:0000313" key="1">
    <source>
        <dbReference type="EMBL" id="VAI81214.1"/>
    </source>
</evidence>
<sequence length="331" mass="36976">MGATTSQSAPMTSVVTVPRYSKLVRSPDVLSVGTLLFRDLYWDVQVKPMGFDEDGLAEDLVVSAAINRGLHTLDSAVGTYISIEILDATGKHTVFHNESNRATIQEPSECFMLCLCVSRREMEASSCVCARYNEFTLRCTLEKKQQQKKRPRLLGNSLKSDAVLEPPQVAMAGSHTLTIGSVSQLRAALQDGECAYSTHFAVGGSTWYLKFCPRSYKLTYLYLVRANKVEETPVTTAEFSFELEGAVNFESQKMRHTFDRDNDDFYCQLEQIGASPMQEDRLVVRCCLAIIMPEEIPTAVTLCSESVLTPTWRHACLASLRCRRQVQAKLV</sequence>
<dbReference type="PANTHER" id="PTHR26379">
    <property type="entry name" value="BTB/POZ AND MATH DOMAIN-CONTAINING PROTEIN 1"/>
    <property type="match status" value="1"/>
</dbReference>
<dbReference type="SUPFAM" id="SSF49599">
    <property type="entry name" value="TRAF domain-like"/>
    <property type="match status" value="1"/>
</dbReference>
<reference evidence="1 2" key="1">
    <citation type="submission" date="2017-09" db="EMBL/GenBank/DDBJ databases">
        <authorList>
            <consortium name="International Durum Wheat Genome Sequencing Consortium (IDWGSC)"/>
            <person name="Milanesi L."/>
        </authorList>
    </citation>
    <scope>NUCLEOTIDE SEQUENCE [LARGE SCALE GENOMIC DNA]</scope>
    <source>
        <strain evidence="2">cv. Svevo</strain>
    </source>
</reference>
<keyword evidence="2" id="KW-1185">Reference proteome</keyword>
<organism evidence="1 2">
    <name type="scientific">Triticum turgidum subsp. durum</name>
    <name type="common">Durum wheat</name>
    <name type="synonym">Triticum durum</name>
    <dbReference type="NCBI Taxonomy" id="4567"/>
    <lineage>
        <taxon>Eukaryota</taxon>
        <taxon>Viridiplantae</taxon>
        <taxon>Streptophyta</taxon>
        <taxon>Embryophyta</taxon>
        <taxon>Tracheophyta</taxon>
        <taxon>Spermatophyta</taxon>
        <taxon>Magnoliopsida</taxon>
        <taxon>Liliopsida</taxon>
        <taxon>Poales</taxon>
        <taxon>Poaceae</taxon>
        <taxon>BOP clade</taxon>
        <taxon>Pooideae</taxon>
        <taxon>Triticodae</taxon>
        <taxon>Triticeae</taxon>
        <taxon>Triticinae</taxon>
        <taxon>Triticum</taxon>
    </lineage>
</organism>
<proteinExistence type="predicted"/>